<dbReference type="Gene3D" id="3.40.1350.10">
    <property type="match status" value="1"/>
</dbReference>
<dbReference type="RefSeq" id="WP_394479333.1">
    <property type="nucleotide sequence ID" value="NZ_JBIGHV010000004.1"/>
</dbReference>
<proteinExistence type="predicted"/>
<dbReference type="InterPro" id="IPR011856">
    <property type="entry name" value="tRNA_endonuc-like_dom_sf"/>
</dbReference>
<evidence type="ECO:0000259" key="2">
    <source>
        <dbReference type="Pfam" id="PF17761"/>
    </source>
</evidence>
<dbReference type="Pfam" id="PF17761">
    <property type="entry name" value="DUF1016_N"/>
    <property type="match status" value="1"/>
</dbReference>
<dbReference type="Pfam" id="PF06250">
    <property type="entry name" value="YhcG_C"/>
    <property type="match status" value="1"/>
</dbReference>
<dbReference type="EMBL" id="JBIGHV010000004">
    <property type="protein sequence ID" value="MFG6430798.1"/>
    <property type="molecule type" value="Genomic_DNA"/>
</dbReference>
<feature type="domain" description="YhcG N-terminal" evidence="2">
    <location>
        <begin position="16"/>
        <end position="150"/>
    </location>
</feature>
<evidence type="ECO:0000313" key="3">
    <source>
        <dbReference type="EMBL" id="MFG6430798.1"/>
    </source>
</evidence>
<comment type="caution">
    <text evidence="3">The sequence shown here is derived from an EMBL/GenBank/DDBJ whole genome shotgun (WGS) entry which is preliminary data.</text>
</comment>
<dbReference type="PANTHER" id="PTHR30547">
    <property type="entry name" value="UNCHARACTERIZED PROTEIN YHCG-RELATED"/>
    <property type="match status" value="1"/>
</dbReference>
<dbReference type="InterPro" id="IPR041527">
    <property type="entry name" value="YhcG_N"/>
</dbReference>
<dbReference type="InterPro" id="IPR053148">
    <property type="entry name" value="PD-DEXK-like_domain"/>
</dbReference>
<accession>A0ABW7F2H0</accession>
<dbReference type="InterPro" id="IPR009362">
    <property type="entry name" value="YhcG_C"/>
</dbReference>
<reference evidence="3 4" key="1">
    <citation type="submission" date="2024-08" db="EMBL/GenBank/DDBJ databases">
        <authorList>
            <person name="Lu H."/>
        </authorList>
    </citation>
    <scope>NUCLEOTIDE SEQUENCE [LARGE SCALE GENOMIC DNA]</scope>
    <source>
        <strain evidence="3 4">LYH14W</strain>
    </source>
</reference>
<feature type="domain" description="YhcG PDDEXK nuclease" evidence="1">
    <location>
        <begin position="171"/>
        <end position="317"/>
    </location>
</feature>
<evidence type="ECO:0000313" key="4">
    <source>
        <dbReference type="Proteomes" id="UP001606210"/>
    </source>
</evidence>
<sequence>MSDYPESRHQDFAEVLGHIQQTRQRVFAQANTALIDLYWRIGRTLSHKMAQGGWGKGVVAELARYIAHADPTIKGFSDKNLWRMKQFYEAYQGDEELAPLVRELPWTHNTTIFSRCKSPEERRFYLTLCRQEKYTSRQLERQIDAASFERATLSPPKLSAALRVLQPAAGEVFKDRYVLEFLGLPEPHSESGLKRALVQHMKAVVLELGKDFLFVGEEFRLQVGSQDFFIDLLFFHRGLSALVAFELKVGPFKPEHMGQLNFYLEALDRDVKKPHENPSIGVLLCRDKDDEVVEYAMSRNLSPALVAQYQLQLPDKQLIAARLHELLATHEVAGDE</sequence>
<dbReference type="PANTHER" id="PTHR30547:SF0">
    <property type="entry name" value="BLR8175 PROTEIN"/>
    <property type="match status" value="1"/>
</dbReference>
<protein>
    <submittedName>
        <fullName evidence="3">YhcG family protein</fullName>
    </submittedName>
</protein>
<organism evidence="3 4">
    <name type="scientific">Pelomonas parva</name>
    <dbReference type="NCBI Taxonomy" id="3299032"/>
    <lineage>
        <taxon>Bacteria</taxon>
        <taxon>Pseudomonadati</taxon>
        <taxon>Pseudomonadota</taxon>
        <taxon>Betaproteobacteria</taxon>
        <taxon>Burkholderiales</taxon>
        <taxon>Sphaerotilaceae</taxon>
        <taxon>Roseateles</taxon>
    </lineage>
</organism>
<name>A0ABW7F2H0_9BURK</name>
<keyword evidence="4" id="KW-1185">Reference proteome</keyword>
<gene>
    <name evidence="3" type="ORF">ACG00Y_12790</name>
</gene>
<evidence type="ECO:0000259" key="1">
    <source>
        <dbReference type="Pfam" id="PF06250"/>
    </source>
</evidence>
<dbReference type="Proteomes" id="UP001606210">
    <property type="component" value="Unassembled WGS sequence"/>
</dbReference>